<accession>A0A0A9A189</accession>
<sequence>MQPRGPHLRAGRAAPGHLRPQQAGGEAGEQVPQVPGVHVEPAVLGHGGRRHHGHRARQWGREAAGLAGLRGDHHAAYHQLHHQLHRGEQCWQCCCRSHGPPRPQGQGS</sequence>
<protein>
    <submittedName>
        <fullName evidence="2">Mha1</fullName>
    </submittedName>
</protein>
<organism evidence="2">
    <name type="scientific">Arundo donax</name>
    <name type="common">Giant reed</name>
    <name type="synonym">Donax arundinaceus</name>
    <dbReference type="NCBI Taxonomy" id="35708"/>
    <lineage>
        <taxon>Eukaryota</taxon>
        <taxon>Viridiplantae</taxon>
        <taxon>Streptophyta</taxon>
        <taxon>Embryophyta</taxon>
        <taxon>Tracheophyta</taxon>
        <taxon>Spermatophyta</taxon>
        <taxon>Magnoliopsida</taxon>
        <taxon>Liliopsida</taxon>
        <taxon>Poales</taxon>
        <taxon>Poaceae</taxon>
        <taxon>PACMAD clade</taxon>
        <taxon>Arundinoideae</taxon>
        <taxon>Arundineae</taxon>
        <taxon>Arundo</taxon>
    </lineage>
</organism>
<dbReference type="EMBL" id="GBRH01253039">
    <property type="protein sequence ID" value="JAD44856.1"/>
    <property type="molecule type" value="Transcribed_RNA"/>
</dbReference>
<evidence type="ECO:0000256" key="1">
    <source>
        <dbReference type="SAM" id="MobiDB-lite"/>
    </source>
</evidence>
<proteinExistence type="predicted"/>
<feature type="compositionally biased region" description="Basic residues" evidence="1">
    <location>
        <begin position="47"/>
        <end position="58"/>
    </location>
</feature>
<evidence type="ECO:0000313" key="2">
    <source>
        <dbReference type="EMBL" id="JAD44856.1"/>
    </source>
</evidence>
<feature type="compositionally biased region" description="Basic residues" evidence="1">
    <location>
        <begin position="1"/>
        <end position="10"/>
    </location>
</feature>
<feature type="region of interest" description="Disordered" evidence="1">
    <location>
        <begin position="1"/>
        <end position="58"/>
    </location>
</feature>
<name>A0A0A9A189_ARUDO</name>
<reference evidence="2" key="1">
    <citation type="submission" date="2014-09" db="EMBL/GenBank/DDBJ databases">
        <authorList>
            <person name="Magalhaes I.L.F."/>
            <person name="Oliveira U."/>
            <person name="Santos F.R."/>
            <person name="Vidigal T.H.D.A."/>
            <person name="Brescovit A.D."/>
            <person name="Santos A.J."/>
        </authorList>
    </citation>
    <scope>NUCLEOTIDE SEQUENCE</scope>
    <source>
        <tissue evidence="2">Shoot tissue taken approximately 20 cm above the soil surface</tissue>
    </source>
</reference>
<dbReference type="AlphaFoldDB" id="A0A0A9A189"/>
<reference evidence="2" key="2">
    <citation type="journal article" date="2015" name="Data Brief">
        <title>Shoot transcriptome of the giant reed, Arundo donax.</title>
        <authorList>
            <person name="Barrero R.A."/>
            <person name="Guerrero F.D."/>
            <person name="Moolhuijzen P."/>
            <person name="Goolsby J.A."/>
            <person name="Tidwell J."/>
            <person name="Bellgard S.E."/>
            <person name="Bellgard M.I."/>
        </authorList>
    </citation>
    <scope>NUCLEOTIDE SEQUENCE</scope>
    <source>
        <tissue evidence="2">Shoot tissue taken approximately 20 cm above the soil surface</tissue>
    </source>
</reference>